<reference evidence="4 5" key="1">
    <citation type="submission" date="2019-05" db="EMBL/GenBank/DDBJ databases">
        <authorList>
            <person name="Farhan Ul Haque M."/>
        </authorList>
    </citation>
    <scope>NUCLEOTIDE SEQUENCE [LARGE SCALE GENOMIC DNA]</scope>
    <source>
        <strain evidence="4">2</strain>
    </source>
</reference>
<sequence>MSGANIGPLVGIGVDFGTTNSVVALAFEGGHVESLTWPSAFGATDTFRTALMFWREGRKIAHAAGPSAIARAIAQEGEQRFIQSIKTYLASRLFSETRLYGERFTIERLIAVFLTALFDNDGLRGSGGFSARPAVISGRPVVFAGETPDEALAVSRLRTAYDLAGVTGVELAFEPLGAAYWYARKLDREETVLVADFGGGTSDFSVLRFARQNDGLTAKPLAHSGVGVAGDTFDYRIIDHVVAPKLGKDTFYRSFEKRLPIPAYFHAAFAQWHQLSWLKTTQTLGELRKLIQSAEEPRRLEDLLILIEHDLGFELYRAVGDLKAKLSAHDEARFLFAREGIEIEAEVSRKDFEGWIAEDLEKISAAMDEAVAAAGLTAAGIDAVFLTGGTSFVPAVRALFTQRFGEKRVHIGDAFQSVASGLALIAADRAGG</sequence>
<dbReference type="Pfam" id="PF00012">
    <property type="entry name" value="HSP70"/>
    <property type="match status" value="2"/>
</dbReference>
<evidence type="ECO:0000313" key="5">
    <source>
        <dbReference type="Proteomes" id="UP000485880"/>
    </source>
</evidence>
<dbReference type="Proteomes" id="UP000485880">
    <property type="component" value="Unassembled WGS sequence"/>
</dbReference>
<dbReference type="InterPro" id="IPR043129">
    <property type="entry name" value="ATPase_NBD"/>
</dbReference>
<dbReference type="Gene3D" id="3.90.640.10">
    <property type="entry name" value="Actin, Chain A, domain 4"/>
    <property type="match status" value="2"/>
</dbReference>
<keyword evidence="5" id="KW-1185">Reference proteome</keyword>
<dbReference type="GO" id="GO:0140662">
    <property type="term" value="F:ATP-dependent protein folding chaperone"/>
    <property type="evidence" value="ECO:0007669"/>
    <property type="project" value="InterPro"/>
</dbReference>
<dbReference type="PROSITE" id="PS01036">
    <property type="entry name" value="HSP70_3"/>
    <property type="match status" value="1"/>
</dbReference>
<gene>
    <name evidence="4" type="ORF">MPC4_40119</name>
</gene>
<dbReference type="SUPFAM" id="SSF53067">
    <property type="entry name" value="Actin-like ATPase domain"/>
    <property type="match status" value="2"/>
</dbReference>
<dbReference type="EMBL" id="CABFMQ020000098">
    <property type="protein sequence ID" value="VTZ51522.1"/>
    <property type="molecule type" value="Genomic_DNA"/>
</dbReference>
<dbReference type="Gene3D" id="3.30.420.40">
    <property type="match status" value="4"/>
</dbReference>
<proteinExistence type="inferred from homology"/>
<evidence type="ECO:0000256" key="3">
    <source>
        <dbReference type="ARBA" id="ARBA00022840"/>
    </source>
</evidence>
<dbReference type="InterPro" id="IPR013126">
    <property type="entry name" value="Hsp_70_fam"/>
</dbReference>
<dbReference type="InterPro" id="IPR018181">
    <property type="entry name" value="Heat_shock_70_CS"/>
</dbReference>
<evidence type="ECO:0000313" key="4">
    <source>
        <dbReference type="EMBL" id="VTZ51522.1"/>
    </source>
</evidence>
<accession>A0A8B6M9H8</accession>
<dbReference type="RefSeq" id="WP_174513305.1">
    <property type="nucleotide sequence ID" value="NZ_CABFMQ020000098.1"/>
</dbReference>
<protein>
    <submittedName>
        <fullName evidence="4">HSP70 family molecular chaperone</fullName>
    </submittedName>
</protein>
<dbReference type="PANTHER" id="PTHR19375">
    <property type="entry name" value="HEAT SHOCK PROTEIN 70KDA"/>
    <property type="match status" value="1"/>
</dbReference>
<keyword evidence="2" id="KW-0547">Nucleotide-binding</keyword>
<dbReference type="AlphaFoldDB" id="A0A8B6M9H8"/>
<evidence type="ECO:0000256" key="2">
    <source>
        <dbReference type="ARBA" id="ARBA00022741"/>
    </source>
</evidence>
<name>A0A8B6M9H8_METTU</name>
<dbReference type="GO" id="GO:0005524">
    <property type="term" value="F:ATP binding"/>
    <property type="evidence" value="ECO:0007669"/>
    <property type="project" value="UniProtKB-KW"/>
</dbReference>
<keyword evidence="3" id="KW-0067">ATP-binding</keyword>
<organism evidence="4 5">
    <name type="scientific">Methylocella tundrae</name>
    <dbReference type="NCBI Taxonomy" id="227605"/>
    <lineage>
        <taxon>Bacteria</taxon>
        <taxon>Pseudomonadati</taxon>
        <taxon>Pseudomonadota</taxon>
        <taxon>Alphaproteobacteria</taxon>
        <taxon>Hyphomicrobiales</taxon>
        <taxon>Beijerinckiaceae</taxon>
        <taxon>Methylocella</taxon>
    </lineage>
</organism>
<evidence type="ECO:0000256" key="1">
    <source>
        <dbReference type="ARBA" id="ARBA00007381"/>
    </source>
</evidence>
<comment type="similarity">
    <text evidence="1">Belongs to the heat shock protein 70 family.</text>
</comment>
<comment type="caution">
    <text evidence="4">The sequence shown here is derived from an EMBL/GenBank/DDBJ whole genome shotgun (WGS) entry which is preliminary data.</text>
</comment>